<keyword evidence="15" id="KW-1185">Reference proteome</keyword>
<keyword evidence="14" id="KW-0614">Plasmid</keyword>
<dbReference type="CDD" id="cd06225">
    <property type="entry name" value="HAMP"/>
    <property type="match status" value="1"/>
</dbReference>
<dbReference type="SMART" id="SM00304">
    <property type="entry name" value="HAMP"/>
    <property type="match status" value="1"/>
</dbReference>
<dbReference type="Gene3D" id="3.30.565.10">
    <property type="entry name" value="Histidine kinase-like ATPase, C-terminal domain"/>
    <property type="match status" value="1"/>
</dbReference>
<dbReference type="InterPro" id="IPR036097">
    <property type="entry name" value="HisK_dim/P_sf"/>
</dbReference>
<feature type="transmembrane region" description="Helical" evidence="11">
    <location>
        <begin position="21"/>
        <end position="43"/>
    </location>
</feature>
<gene>
    <name evidence="14" type="ORF">DN051_41365</name>
</gene>
<keyword evidence="8 11" id="KW-1133">Transmembrane helix</keyword>
<evidence type="ECO:0000256" key="1">
    <source>
        <dbReference type="ARBA" id="ARBA00000085"/>
    </source>
</evidence>
<dbReference type="PANTHER" id="PTHR45436">
    <property type="entry name" value="SENSOR HISTIDINE KINASE YKOH"/>
    <property type="match status" value="1"/>
</dbReference>
<evidence type="ECO:0000256" key="8">
    <source>
        <dbReference type="ARBA" id="ARBA00022989"/>
    </source>
</evidence>
<evidence type="ECO:0000256" key="10">
    <source>
        <dbReference type="SAM" id="MobiDB-lite"/>
    </source>
</evidence>
<dbReference type="EC" id="2.7.13.3" evidence="3"/>
<feature type="domain" description="HAMP" evidence="13">
    <location>
        <begin position="169"/>
        <end position="222"/>
    </location>
</feature>
<evidence type="ECO:0000256" key="9">
    <source>
        <dbReference type="ARBA" id="ARBA00023012"/>
    </source>
</evidence>
<keyword evidence="9" id="KW-0902">Two-component regulatory system</keyword>
<dbReference type="InterPro" id="IPR003661">
    <property type="entry name" value="HisK_dim/P_dom"/>
</dbReference>
<dbReference type="EMBL" id="CP030074">
    <property type="protein sequence ID" value="AWW43079.1"/>
    <property type="molecule type" value="Genomic_DNA"/>
</dbReference>
<proteinExistence type="predicted"/>
<dbReference type="PROSITE" id="PS50885">
    <property type="entry name" value="HAMP"/>
    <property type="match status" value="1"/>
</dbReference>
<dbReference type="RefSeq" id="WP_112442981.1">
    <property type="nucleotide sequence ID" value="NZ_CP030074.1"/>
</dbReference>
<evidence type="ECO:0000256" key="5">
    <source>
        <dbReference type="ARBA" id="ARBA00022679"/>
    </source>
</evidence>
<evidence type="ECO:0000256" key="3">
    <source>
        <dbReference type="ARBA" id="ARBA00012438"/>
    </source>
</evidence>
<name>A0A2Z4JD73_9ACTN</name>
<comment type="catalytic activity">
    <reaction evidence="1">
        <text>ATP + protein L-histidine = ADP + protein N-phospho-L-histidine.</text>
        <dbReference type="EC" id="2.7.13.3"/>
    </reaction>
</comment>
<evidence type="ECO:0000259" key="12">
    <source>
        <dbReference type="PROSITE" id="PS50109"/>
    </source>
</evidence>
<dbReference type="PROSITE" id="PS50109">
    <property type="entry name" value="HIS_KIN"/>
    <property type="match status" value="1"/>
</dbReference>
<dbReference type="InterPro" id="IPR005467">
    <property type="entry name" value="His_kinase_dom"/>
</dbReference>
<dbReference type="InterPro" id="IPR003660">
    <property type="entry name" value="HAMP_dom"/>
</dbReference>
<keyword evidence="7" id="KW-0418">Kinase</keyword>
<dbReference type="Pfam" id="PF00512">
    <property type="entry name" value="HisKA"/>
    <property type="match status" value="1"/>
</dbReference>
<dbReference type="KEGG" id="scad:DN051_41365"/>
<geneLocation type="plasmid" evidence="14 15">
    <name>unnamed1</name>
</geneLocation>
<reference evidence="15" key="1">
    <citation type="submission" date="2018-06" db="EMBL/GenBank/DDBJ databases">
        <authorList>
            <person name="Li K."/>
        </authorList>
    </citation>
    <scope>NUCLEOTIDE SEQUENCE [LARGE SCALE GENOMIC DNA]</scope>
    <source>
        <strain evidence="15">ZFG47</strain>
        <plasmid evidence="15">unnamed1</plasmid>
    </source>
</reference>
<dbReference type="SUPFAM" id="SSF55874">
    <property type="entry name" value="ATPase domain of HSP90 chaperone/DNA topoisomerase II/histidine kinase"/>
    <property type="match status" value="1"/>
</dbReference>
<comment type="subcellular location">
    <subcellularLocation>
        <location evidence="2">Cell membrane</location>
    </subcellularLocation>
</comment>
<sequence length="477" mass="51097">MKGVRPRAGARTRVTLRTRLTLAYGALLAVVAGTLIALLYAFMTYVPVYSERLSVDGGGLNAERIGLGEGASAWAPPMKGAALSKDCADPSLSEVVRNLRGKLMARDEGSAHISLCGVTPTGEIGPDGWAATYEISTKDDFLRSLLLFSAAALAVLLVVALLVGWFVAGRMLAPLQKVTATARGIAGSTLHERIDIGGPQDEIRQLAETFNDMLRRLDRSFEAQRRFASNASHELKTPLTGMRTILQVALAAPQEYRLQEIGPKLLTLTSRSADILNALLTLARADQGGVDKEKVELGAVARESVTEAGSQADELGVTVSVDCGRAEIMGDRVLLRQLTGNLVQNAVRHNHRGGSAEVRVEESPDQRVARFVVRNTGRRFSREEADQMREPFHRLDTRQSTRTGRPAGHGLGLAVAESITRAHSGTLDITPLPDGGLETVVVLPLTIGGSPHCAAPAGLRRAATSEAPPRPGRNRNR</sequence>
<evidence type="ECO:0000256" key="2">
    <source>
        <dbReference type="ARBA" id="ARBA00004236"/>
    </source>
</evidence>
<protein>
    <recommendedName>
        <fullName evidence="3">histidine kinase</fullName>
        <ecNumber evidence="3">2.7.13.3</ecNumber>
    </recommendedName>
</protein>
<dbReference type="SMART" id="SM00387">
    <property type="entry name" value="HATPase_c"/>
    <property type="match status" value="1"/>
</dbReference>
<dbReference type="InterPro" id="IPR036890">
    <property type="entry name" value="HATPase_C_sf"/>
</dbReference>
<dbReference type="AlphaFoldDB" id="A0A2Z4JD73"/>
<feature type="transmembrane region" description="Helical" evidence="11">
    <location>
        <begin position="145"/>
        <end position="168"/>
    </location>
</feature>
<evidence type="ECO:0000313" key="15">
    <source>
        <dbReference type="Proteomes" id="UP000249616"/>
    </source>
</evidence>
<accession>A0A2Z4JD73</accession>
<dbReference type="SUPFAM" id="SSF47384">
    <property type="entry name" value="Homodimeric domain of signal transducing histidine kinase"/>
    <property type="match status" value="1"/>
</dbReference>
<evidence type="ECO:0000313" key="14">
    <source>
        <dbReference type="EMBL" id="AWW43079.1"/>
    </source>
</evidence>
<organism evidence="14 15">
    <name type="scientific">Streptomyces cadmiisoli</name>
    <dbReference type="NCBI Taxonomy" id="2184053"/>
    <lineage>
        <taxon>Bacteria</taxon>
        <taxon>Bacillati</taxon>
        <taxon>Actinomycetota</taxon>
        <taxon>Actinomycetes</taxon>
        <taxon>Kitasatosporales</taxon>
        <taxon>Streptomycetaceae</taxon>
        <taxon>Streptomyces</taxon>
        <taxon>Streptomyces aurantiacus group</taxon>
    </lineage>
</organism>
<evidence type="ECO:0000259" key="13">
    <source>
        <dbReference type="PROSITE" id="PS50885"/>
    </source>
</evidence>
<evidence type="ECO:0000256" key="7">
    <source>
        <dbReference type="ARBA" id="ARBA00022777"/>
    </source>
</evidence>
<dbReference type="SUPFAM" id="SSF158472">
    <property type="entry name" value="HAMP domain-like"/>
    <property type="match status" value="1"/>
</dbReference>
<dbReference type="Gene3D" id="1.10.287.130">
    <property type="match status" value="1"/>
</dbReference>
<dbReference type="GO" id="GO:0005886">
    <property type="term" value="C:plasma membrane"/>
    <property type="evidence" value="ECO:0007669"/>
    <property type="project" value="UniProtKB-SubCell"/>
</dbReference>
<keyword evidence="11" id="KW-0472">Membrane</keyword>
<evidence type="ECO:0000256" key="4">
    <source>
        <dbReference type="ARBA" id="ARBA00022553"/>
    </source>
</evidence>
<dbReference type="Gene3D" id="6.10.340.10">
    <property type="match status" value="1"/>
</dbReference>
<feature type="region of interest" description="Disordered" evidence="10">
    <location>
        <begin position="456"/>
        <end position="477"/>
    </location>
</feature>
<evidence type="ECO:0000256" key="6">
    <source>
        <dbReference type="ARBA" id="ARBA00022692"/>
    </source>
</evidence>
<dbReference type="Proteomes" id="UP000249616">
    <property type="component" value="Plasmid unnamed1"/>
</dbReference>
<keyword evidence="4" id="KW-0597">Phosphoprotein</keyword>
<keyword evidence="6 11" id="KW-0812">Transmembrane</keyword>
<dbReference type="SMART" id="SM00388">
    <property type="entry name" value="HisKA"/>
    <property type="match status" value="1"/>
</dbReference>
<dbReference type="PANTHER" id="PTHR45436:SF5">
    <property type="entry name" value="SENSOR HISTIDINE KINASE TRCS"/>
    <property type="match status" value="1"/>
</dbReference>
<keyword evidence="5" id="KW-0808">Transferase</keyword>
<evidence type="ECO:0000256" key="11">
    <source>
        <dbReference type="SAM" id="Phobius"/>
    </source>
</evidence>
<dbReference type="CDD" id="cd00082">
    <property type="entry name" value="HisKA"/>
    <property type="match status" value="1"/>
</dbReference>
<dbReference type="GO" id="GO:0000155">
    <property type="term" value="F:phosphorelay sensor kinase activity"/>
    <property type="evidence" value="ECO:0007669"/>
    <property type="project" value="InterPro"/>
</dbReference>
<feature type="domain" description="Histidine kinase" evidence="12">
    <location>
        <begin position="230"/>
        <end position="447"/>
    </location>
</feature>
<dbReference type="Pfam" id="PF02518">
    <property type="entry name" value="HATPase_c"/>
    <property type="match status" value="1"/>
</dbReference>
<dbReference type="InterPro" id="IPR003594">
    <property type="entry name" value="HATPase_dom"/>
</dbReference>
<dbReference type="Pfam" id="PF00672">
    <property type="entry name" value="HAMP"/>
    <property type="match status" value="1"/>
</dbReference>
<dbReference type="InterPro" id="IPR050428">
    <property type="entry name" value="TCS_sensor_his_kinase"/>
</dbReference>